<dbReference type="RefSeq" id="WP_169624969.1">
    <property type="nucleotide sequence ID" value="NZ_JABBNT010000002.1"/>
</dbReference>
<evidence type="ECO:0000256" key="1">
    <source>
        <dbReference type="SAM" id="SignalP"/>
    </source>
</evidence>
<feature type="signal peptide" evidence="1">
    <location>
        <begin position="1"/>
        <end position="26"/>
    </location>
</feature>
<reference evidence="3 4" key="1">
    <citation type="submission" date="2020-04" db="EMBL/GenBank/DDBJ databases">
        <title>Rhodospirillaceae bacterium KN72 isolated from deep sea.</title>
        <authorList>
            <person name="Zhang D.-C."/>
        </authorList>
    </citation>
    <scope>NUCLEOTIDE SEQUENCE [LARGE SCALE GENOMIC DNA]</scope>
    <source>
        <strain evidence="3 4">KN72</strain>
    </source>
</reference>
<evidence type="ECO:0000313" key="3">
    <source>
        <dbReference type="EMBL" id="NMM44640.1"/>
    </source>
</evidence>
<comment type="caution">
    <text evidence="3">The sequence shown here is derived from an EMBL/GenBank/DDBJ whole genome shotgun (WGS) entry which is preliminary data.</text>
</comment>
<accession>A0A7Y0DZV2</accession>
<dbReference type="PROSITE" id="PS50234">
    <property type="entry name" value="VWFA"/>
    <property type="match status" value="1"/>
</dbReference>
<feature type="chain" id="PRO_5030753692" evidence="1">
    <location>
        <begin position="27"/>
        <end position="268"/>
    </location>
</feature>
<dbReference type="Gene3D" id="3.40.50.410">
    <property type="entry name" value="von Willebrand factor, type A domain"/>
    <property type="match status" value="1"/>
</dbReference>
<keyword evidence="1" id="KW-0732">Signal</keyword>
<dbReference type="AlphaFoldDB" id="A0A7Y0DZV2"/>
<sequence length="268" mass="28665">MAIRLRHIAFAVVIAAASILPHPTHAQFWGGDDDGPAPYGTGREGKCGSVDLVIALDTTNSMAAAIRDMKREAVRLIDLVKFVSAGDYRLGLISFKDRVTVEMDLGAVADPEEARQETVWAIRRMKAEGGEGGPEASDEALRTAILGLPAQGRDQDGDFTAQWRAHSRLLVLITDNLPGGFDDAFKEGVDDVNARAVTTEALSRDIRISSVFIPASGFQMAPDPRVEGIMRSYPQLTGGVFAVTSESGRGAAEAIAKIVDQCGMRPLS</sequence>
<dbReference type="EMBL" id="JABBNT010000002">
    <property type="protein sequence ID" value="NMM44640.1"/>
    <property type="molecule type" value="Genomic_DNA"/>
</dbReference>
<dbReference type="CDD" id="cd00198">
    <property type="entry name" value="vWFA"/>
    <property type="match status" value="1"/>
</dbReference>
<name>A0A7Y0DZV2_9PROT</name>
<dbReference type="SUPFAM" id="SSF53300">
    <property type="entry name" value="vWA-like"/>
    <property type="match status" value="1"/>
</dbReference>
<evidence type="ECO:0000313" key="4">
    <source>
        <dbReference type="Proteomes" id="UP000539372"/>
    </source>
</evidence>
<protein>
    <submittedName>
        <fullName evidence="3">VWA domain-containing protein</fullName>
    </submittedName>
</protein>
<keyword evidence="4" id="KW-1185">Reference proteome</keyword>
<dbReference type="Proteomes" id="UP000539372">
    <property type="component" value="Unassembled WGS sequence"/>
</dbReference>
<evidence type="ECO:0000259" key="2">
    <source>
        <dbReference type="PROSITE" id="PS50234"/>
    </source>
</evidence>
<dbReference type="InterPro" id="IPR036465">
    <property type="entry name" value="vWFA_dom_sf"/>
</dbReference>
<proteinExistence type="predicted"/>
<organism evidence="3 4">
    <name type="scientific">Pacificispira spongiicola</name>
    <dbReference type="NCBI Taxonomy" id="2729598"/>
    <lineage>
        <taxon>Bacteria</taxon>
        <taxon>Pseudomonadati</taxon>
        <taxon>Pseudomonadota</taxon>
        <taxon>Alphaproteobacteria</taxon>
        <taxon>Rhodospirillales</taxon>
        <taxon>Rhodospirillaceae</taxon>
        <taxon>Pacificispira</taxon>
    </lineage>
</organism>
<dbReference type="InterPro" id="IPR002035">
    <property type="entry name" value="VWF_A"/>
</dbReference>
<dbReference type="Pfam" id="PF13519">
    <property type="entry name" value="VWA_2"/>
    <property type="match status" value="1"/>
</dbReference>
<gene>
    <name evidence="3" type="ORF">HH303_09115</name>
</gene>
<feature type="domain" description="VWFA" evidence="2">
    <location>
        <begin position="51"/>
        <end position="213"/>
    </location>
</feature>